<evidence type="ECO:0000256" key="1">
    <source>
        <dbReference type="SAM" id="MobiDB-lite"/>
    </source>
</evidence>
<name>A0A6J4SX67_9ACTN</name>
<feature type="transmembrane region" description="Helical" evidence="2">
    <location>
        <begin position="75"/>
        <end position="94"/>
    </location>
</feature>
<feature type="transmembrane region" description="Helical" evidence="2">
    <location>
        <begin position="101"/>
        <end position="120"/>
    </location>
</feature>
<dbReference type="EMBL" id="CADCVP010000247">
    <property type="protein sequence ID" value="CAA9507566.1"/>
    <property type="molecule type" value="Genomic_DNA"/>
</dbReference>
<protein>
    <submittedName>
        <fullName evidence="3">Uncharacterized protein</fullName>
    </submittedName>
</protein>
<feature type="transmembrane region" description="Helical" evidence="2">
    <location>
        <begin position="42"/>
        <end position="63"/>
    </location>
</feature>
<keyword evidence="2" id="KW-1133">Transmembrane helix</keyword>
<feature type="non-terminal residue" evidence="3">
    <location>
        <position position="199"/>
    </location>
</feature>
<feature type="compositionally biased region" description="Basic and acidic residues" evidence="1">
    <location>
        <begin position="13"/>
        <end position="22"/>
    </location>
</feature>
<feature type="transmembrane region" description="Helical" evidence="2">
    <location>
        <begin position="151"/>
        <end position="170"/>
    </location>
</feature>
<sequence length="199" mass="21072">MTLDPSPRAARRAAGDDSHEVIPARGGRRPRRRARDRGGERLTRAGVLVGVIRLVAVPLFFAAERLVEHPIAYSAPFEAVLAIAGVYALVALVGELRGRPLAAAWNLGVIDFSLVSALVATSGGPFSELRHAFFLLPIGAALLLRPRATLAASVGIVAVYTIISLTYPLPDGAREEAGRFEVTQVLFLAWTGGAATLLS</sequence>
<gene>
    <name evidence="3" type="ORF">AVDCRST_MAG69-2287</name>
</gene>
<evidence type="ECO:0000256" key="2">
    <source>
        <dbReference type="SAM" id="Phobius"/>
    </source>
</evidence>
<reference evidence="3" key="1">
    <citation type="submission" date="2020-02" db="EMBL/GenBank/DDBJ databases">
        <authorList>
            <person name="Meier V. D."/>
        </authorList>
    </citation>
    <scope>NUCLEOTIDE SEQUENCE</scope>
    <source>
        <strain evidence="3">AVDCRST_MAG69</strain>
    </source>
</reference>
<accession>A0A6J4SX67</accession>
<dbReference type="AlphaFoldDB" id="A0A6J4SX67"/>
<keyword evidence="2" id="KW-0472">Membrane</keyword>
<proteinExistence type="predicted"/>
<feature type="compositionally biased region" description="Basic residues" evidence="1">
    <location>
        <begin position="26"/>
        <end position="35"/>
    </location>
</feature>
<evidence type="ECO:0000313" key="3">
    <source>
        <dbReference type="EMBL" id="CAA9507566.1"/>
    </source>
</evidence>
<organism evidence="3">
    <name type="scientific">uncultured Solirubrobacteraceae bacterium</name>
    <dbReference type="NCBI Taxonomy" id="1162706"/>
    <lineage>
        <taxon>Bacteria</taxon>
        <taxon>Bacillati</taxon>
        <taxon>Actinomycetota</taxon>
        <taxon>Thermoleophilia</taxon>
        <taxon>Solirubrobacterales</taxon>
        <taxon>Solirubrobacteraceae</taxon>
        <taxon>environmental samples</taxon>
    </lineage>
</organism>
<feature type="region of interest" description="Disordered" evidence="1">
    <location>
        <begin position="1"/>
        <end position="38"/>
    </location>
</feature>
<keyword evidence="2" id="KW-0812">Transmembrane</keyword>